<dbReference type="EMBL" id="BMVB01000005">
    <property type="protein sequence ID" value="GHC45532.1"/>
    <property type="molecule type" value="Genomic_DNA"/>
</dbReference>
<reference evidence="6" key="2">
    <citation type="submission" date="2020-09" db="EMBL/GenBank/DDBJ databases">
        <authorList>
            <person name="Sun Q."/>
            <person name="Ohkuma M."/>
        </authorList>
    </citation>
    <scope>NUCLEOTIDE SEQUENCE</scope>
    <source>
        <strain evidence="6">JCM 4633</strain>
    </source>
</reference>
<accession>A0A918WF88</accession>
<keyword evidence="2" id="KW-0479">Metal-binding</keyword>
<sequence>MSNSQRIDDEQLRDEQLRLRRPAGIRSLQLGEVKVTYVPDGAVRLTPRGWLPATTDEVWAEHAAYLDETGHLVASAGGLLVEHGDRALLIDAGVGPLSVPAEPGNAVGAIEGGALLDSLAAIGRDPGSIEAVAFTHLHTDHLGWAYHPAPGTDGPAFTSADYLISEPEWTHRHLAKEHGTNEEILAALEPRVRTVTDGDEIFPGVHVMLTPGHTAGHAAYVITGGGRRLIAFGDALHSPVQIGHPEWAATVDHDTEQSTAFRRRLVEEMARPDTVGYGMHFADVVFGRVVHGAAGEGATWEPVDA</sequence>
<dbReference type="PANTHER" id="PTHR42978">
    <property type="entry name" value="QUORUM-QUENCHING LACTONASE YTNP-RELATED-RELATED"/>
    <property type="match status" value="1"/>
</dbReference>
<comment type="similarity">
    <text evidence="1">Belongs to the metallo-beta-lactamase superfamily.</text>
</comment>
<dbReference type="AlphaFoldDB" id="A0A918WF88"/>
<dbReference type="RefSeq" id="WP_190109407.1">
    <property type="nucleotide sequence ID" value="NZ_BMVB01000005.1"/>
</dbReference>
<evidence type="ECO:0000313" key="7">
    <source>
        <dbReference type="Proteomes" id="UP000646244"/>
    </source>
</evidence>
<feature type="domain" description="Metallo-beta-lactamase" evidence="5">
    <location>
        <begin position="75"/>
        <end position="280"/>
    </location>
</feature>
<evidence type="ECO:0000256" key="2">
    <source>
        <dbReference type="ARBA" id="ARBA00022723"/>
    </source>
</evidence>
<evidence type="ECO:0000256" key="3">
    <source>
        <dbReference type="ARBA" id="ARBA00022801"/>
    </source>
</evidence>
<dbReference type="Pfam" id="PF00753">
    <property type="entry name" value="Lactamase_B"/>
    <property type="match status" value="1"/>
</dbReference>
<dbReference type="Proteomes" id="UP000646244">
    <property type="component" value="Unassembled WGS sequence"/>
</dbReference>
<protein>
    <submittedName>
        <fullName evidence="6">MBL fold hydrolase</fullName>
    </submittedName>
</protein>
<reference evidence="6" key="1">
    <citation type="journal article" date="2014" name="Int. J. Syst. Evol. Microbiol.">
        <title>Complete genome sequence of Corynebacterium casei LMG S-19264T (=DSM 44701T), isolated from a smear-ripened cheese.</title>
        <authorList>
            <consortium name="US DOE Joint Genome Institute (JGI-PGF)"/>
            <person name="Walter F."/>
            <person name="Albersmeier A."/>
            <person name="Kalinowski J."/>
            <person name="Ruckert C."/>
        </authorList>
    </citation>
    <scope>NUCLEOTIDE SEQUENCE</scope>
    <source>
        <strain evidence="6">JCM 4633</strain>
    </source>
</reference>
<dbReference type="Gene3D" id="3.60.15.10">
    <property type="entry name" value="Ribonuclease Z/Hydroxyacylglutathione hydrolase-like"/>
    <property type="match status" value="1"/>
</dbReference>
<dbReference type="GO" id="GO:0046872">
    <property type="term" value="F:metal ion binding"/>
    <property type="evidence" value="ECO:0007669"/>
    <property type="project" value="UniProtKB-KW"/>
</dbReference>
<evidence type="ECO:0000313" key="6">
    <source>
        <dbReference type="EMBL" id="GHC45532.1"/>
    </source>
</evidence>
<keyword evidence="3 6" id="KW-0378">Hydrolase</keyword>
<dbReference type="GO" id="GO:0016787">
    <property type="term" value="F:hydrolase activity"/>
    <property type="evidence" value="ECO:0007669"/>
    <property type="project" value="UniProtKB-KW"/>
</dbReference>
<evidence type="ECO:0000256" key="1">
    <source>
        <dbReference type="ARBA" id="ARBA00007749"/>
    </source>
</evidence>
<gene>
    <name evidence="6" type="ORF">GCM10010507_21050</name>
</gene>
<dbReference type="SUPFAM" id="SSF56281">
    <property type="entry name" value="Metallo-hydrolase/oxidoreductase"/>
    <property type="match status" value="1"/>
</dbReference>
<proteinExistence type="inferred from homology"/>
<dbReference type="SMART" id="SM00849">
    <property type="entry name" value="Lactamase_B"/>
    <property type="match status" value="1"/>
</dbReference>
<dbReference type="PANTHER" id="PTHR42978:SF6">
    <property type="entry name" value="QUORUM-QUENCHING LACTONASE YTNP-RELATED"/>
    <property type="match status" value="1"/>
</dbReference>
<keyword evidence="4" id="KW-0862">Zinc</keyword>
<dbReference type="InterPro" id="IPR036866">
    <property type="entry name" value="RibonucZ/Hydroxyglut_hydro"/>
</dbReference>
<evidence type="ECO:0000256" key="4">
    <source>
        <dbReference type="ARBA" id="ARBA00022833"/>
    </source>
</evidence>
<organism evidence="6 7">
    <name type="scientific">Streptomyces cinnamoneus</name>
    <name type="common">Streptoverticillium cinnamoneum</name>
    <dbReference type="NCBI Taxonomy" id="53446"/>
    <lineage>
        <taxon>Bacteria</taxon>
        <taxon>Bacillati</taxon>
        <taxon>Actinomycetota</taxon>
        <taxon>Actinomycetes</taxon>
        <taxon>Kitasatosporales</taxon>
        <taxon>Streptomycetaceae</taxon>
        <taxon>Streptomyces</taxon>
        <taxon>Streptomyces cinnamoneus group</taxon>
    </lineage>
</organism>
<dbReference type="InterPro" id="IPR051013">
    <property type="entry name" value="MBL_superfamily_lactonases"/>
</dbReference>
<comment type="caution">
    <text evidence="6">The sequence shown here is derived from an EMBL/GenBank/DDBJ whole genome shotgun (WGS) entry which is preliminary data.</text>
</comment>
<evidence type="ECO:0000259" key="5">
    <source>
        <dbReference type="SMART" id="SM00849"/>
    </source>
</evidence>
<dbReference type="InterPro" id="IPR001279">
    <property type="entry name" value="Metallo-B-lactamas"/>
</dbReference>
<name>A0A918WF88_STRCJ</name>